<dbReference type="RefSeq" id="WP_183863172.1">
    <property type="nucleotide sequence ID" value="NZ_JACHFH010000046.1"/>
</dbReference>
<comment type="caution">
    <text evidence="1">The sequence shown here is derived from an EMBL/GenBank/DDBJ whole genome shotgun (WGS) entry which is preliminary data.</text>
</comment>
<protein>
    <submittedName>
        <fullName evidence="1">Uncharacterized protein</fullName>
    </submittedName>
</protein>
<name>A0A840UWZ4_9FIRM</name>
<evidence type="ECO:0000313" key="1">
    <source>
        <dbReference type="EMBL" id="MBB5337393.1"/>
    </source>
</evidence>
<accession>A0A840UWZ4</accession>
<dbReference type="Proteomes" id="UP000559117">
    <property type="component" value="Unassembled WGS sequence"/>
</dbReference>
<dbReference type="AlphaFoldDB" id="A0A840UWZ4"/>
<proteinExistence type="predicted"/>
<gene>
    <name evidence="1" type="ORF">HNR32_002554</name>
</gene>
<sequence length="76" mass="8370">MPTMTESALKDGIIYGDNATSEYVYMPASEIGIATPLCIFECKDEKSDITLQEALDLVRRLSLEPVVHPYLGTNSC</sequence>
<evidence type="ECO:0000313" key="2">
    <source>
        <dbReference type="Proteomes" id="UP000559117"/>
    </source>
</evidence>
<keyword evidence="2" id="KW-1185">Reference proteome</keyword>
<dbReference type="EMBL" id="JACHFH010000046">
    <property type="protein sequence ID" value="MBB5337393.1"/>
    <property type="molecule type" value="Genomic_DNA"/>
</dbReference>
<reference evidence="1 2" key="1">
    <citation type="submission" date="2020-08" db="EMBL/GenBank/DDBJ databases">
        <title>Genomic Encyclopedia of Type Strains, Phase IV (KMG-IV): sequencing the most valuable type-strain genomes for metagenomic binning, comparative biology and taxonomic classification.</title>
        <authorList>
            <person name="Goeker M."/>
        </authorList>
    </citation>
    <scope>NUCLEOTIDE SEQUENCE [LARGE SCALE GENOMIC DNA]</scope>
    <source>
        <strain evidence="1 2">DSM 24661</strain>
    </source>
</reference>
<organism evidence="1 2">
    <name type="scientific">Pectinatus brassicae</name>
    <dbReference type="NCBI Taxonomy" id="862415"/>
    <lineage>
        <taxon>Bacteria</taxon>
        <taxon>Bacillati</taxon>
        <taxon>Bacillota</taxon>
        <taxon>Negativicutes</taxon>
        <taxon>Selenomonadales</taxon>
        <taxon>Selenomonadaceae</taxon>
        <taxon>Pectinatus</taxon>
    </lineage>
</organism>